<keyword evidence="3 10" id="KW-0132">Cell division</keyword>
<dbReference type="RefSeq" id="WP_078524344.1">
    <property type="nucleotide sequence ID" value="NZ_CP019875.1"/>
</dbReference>
<keyword evidence="4 10" id="KW-0547">Nucleotide-binding</keyword>
<evidence type="ECO:0000313" key="16">
    <source>
        <dbReference type="EMBL" id="PYD65761.1"/>
    </source>
</evidence>
<evidence type="ECO:0000313" key="17">
    <source>
        <dbReference type="Proteomes" id="UP000189683"/>
    </source>
</evidence>
<dbReference type="GO" id="GO:0051301">
    <property type="term" value="P:cell division"/>
    <property type="evidence" value="ECO:0007669"/>
    <property type="project" value="UniProtKB-KW"/>
</dbReference>
<feature type="binding site" evidence="10">
    <location>
        <begin position="111"/>
        <end position="117"/>
    </location>
    <ligand>
        <name>ATP</name>
        <dbReference type="ChEBI" id="CHEBI:30616"/>
    </ligand>
</feature>
<name>A0A9N7CFT2_9PROT</name>
<dbReference type="EMBL" id="NIRT01000022">
    <property type="protein sequence ID" value="PYD65761.1"/>
    <property type="molecule type" value="Genomic_DNA"/>
</dbReference>
<dbReference type="InterPro" id="IPR000713">
    <property type="entry name" value="Mur_ligase_N"/>
</dbReference>
<feature type="domain" description="Mur ligase central" evidence="14">
    <location>
        <begin position="109"/>
        <end position="299"/>
    </location>
</feature>
<keyword evidence="18" id="KW-1185">Reference proteome</keyword>
<dbReference type="Pfam" id="PF02875">
    <property type="entry name" value="Mur_ligase_C"/>
    <property type="match status" value="1"/>
</dbReference>
<evidence type="ECO:0000313" key="18">
    <source>
        <dbReference type="Proteomes" id="UP000247512"/>
    </source>
</evidence>
<dbReference type="AlphaFoldDB" id="A0A9N7CFT2"/>
<comment type="pathway">
    <text evidence="10 11">Cell wall biogenesis; peptidoglycan biosynthesis.</text>
</comment>
<dbReference type="SUPFAM" id="SSF53623">
    <property type="entry name" value="MurD-like peptide ligases, catalytic domain"/>
    <property type="match status" value="1"/>
</dbReference>
<evidence type="ECO:0000256" key="7">
    <source>
        <dbReference type="ARBA" id="ARBA00022984"/>
    </source>
</evidence>
<comment type="similarity">
    <text evidence="10">Belongs to the MurCDEF family. MurF subfamily.</text>
</comment>
<proteinExistence type="inferred from homology"/>
<dbReference type="NCBIfam" id="TIGR01143">
    <property type="entry name" value="murF"/>
    <property type="match status" value="1"/>
</dbReference>
<dbReference type="InterPro" id="IPR005863">
    <property type="entry name" value="UDP-N-AcMur_synth"/>
</dbReference>
<dbReference type="InterPro" id="IPR004101">
    <property type="entry name" value="Mur_ligase_C"/>
</dbReference>
<evidence type="ECO:0000256" key="8">
    <source>
        <dbReference type="ARBA" id="ARBA00023306"/>
    </source>
</evidence>
<dbReference type="Gene3D" id="3.90.190.20">
    <property type="entry name" value="Mur ligase, C-terminal domain"/>
    <property type="match status" value="1"/>
</dbReference>
<protein>
    <recommendedName>
        <fullName evidence="10 11">UDP-N-acetylmuramoyl-tripeptide--D-alanyl-D-alanine ligase</fullName>
        <ecNumber evidence="10 11">6.3.2.10</ecNumber>
    </recommendedName>
    <alternativeName>
        <fullName evidence="10">D-alanyl-D-alanine-adding enzyme</fullName>
    </alternativeName>
</protein>
<dbReference type="InterPro" id="IPR051046">
    <property type="entry name" value="MurCDEF_CellWall_CoF430Synth"/>
</dbReference>
<dbReference type="SUPFAM" id="SSF63418">
    <property type="entry name" value="MurE/MurF N-terminal domain"/>
    <property type="match status" value="1"/>
</dbReference>
<feature type="domain" description="Mur ligase N-terminal catalytic" evidence="12">
    <location>
        <begin position="29"/>
        <end position="73"/>
    </location>
</feature>
<dbReference type="SUPFAM" id="SSF53244">
    <property type="entry name" value="MurD-like peptide ligases, peptide-binding domain"/>
    <property type="match status" value="1"/>
</dbReference>
<dbReference type="HAMAP" id="MF_02019">
    <property type="entry name" value="MurF"/>
    <property type="match status" value="1"/>
</dbReference>
<dbReference type="GO" id="GO:0009252">
    <property type="term" value="P:peptidoglycan biosynthetic process"/>
    <property type="evidence" value="ECO:0007669"/>
    <property type="project" value="UniProtKB-UniRule"/>
</dbReference>
<dbReference type="Proteomes" id="UP000247512">
    <property type="component" value="Unassembled WGS sequence"/>
</dbReference>
<evidence type="ECO:0000256" key="3">
    <source>
        <dbReference type="ARBA" id="ARBA00022618"/>
    </source>
</evidence>
<evidence type="ECO:0000256" key="10">
    <source>
        <dbReference type="HAMAP-Rule" id="MF_02019"/>
    </source>
</evidence>
<keyword evidence="9 10" id="KW-0961">Cell wall biogenesis/degradation</keyword>
<dbReference type="EC" id="6.3.2.10" evidence="10 11"/>
<dbReference type="GO" id="GO:0008360">
    <property type="term" value="P:regulation of cell shape"/>
    <property type="evidence" value="ECO:0007669"/>
    <property type="project" value="UniProtKB-KW"/>
</dbReference>
<comment type="function">
    <text evidence="10 11">Involved in cell wall formation. Catalyzes the final step in the synthesis of UDP-N-acetylmuramoyl-pentapeptide, the precursor of murein.</text>
</comment>
<dbReference type="InterPro" id="IPR035911">
    <property type="entry name" value="MurE/MurF_N"/>
</dbReference>
<evidence type="ECO:0000256" key="6">
    <source>
        <dbReference type="ARBA" id="ARBA00022960"/>
    </source>
</evidence>
<reference evidence="17" key="1">
    <citation type="submission" date="2017-02" db="EMBL/GenBank/DDBJ databases">
        <title>zhang.</title>
        <authorList>
            <person name="Zhang H."/>
        </authorList>
    </citation>
    <scope>NUCLEOTIDE SEQUENCE [LARGE SCALE GENOMIC DNA]</scope>
    <source>
        <strain evidence="17">RZS01</strain>
    </source>
</reference>
<feature type="domain" description="Mur ligase C-terminal" evidence="13">
    <location>
        <begin position="333"/>
        <end position="442"/>
    </location>
</feature>
<comment type="subcellular location">
    <subcellularLocation>
        <location evidence="10 11">Cytoplasm</location>
    </subcellularLocation>
</comment>
<dbReference type="Pfam" id="PF08245">
    <property type="entry name" value="Mur_ligase_M"/>
    <property type="match status" value="1"/>
</dbReference>
<dbReference type="Proteomes" id="UP000189683">
    <property type="component" value="Chromosome"/>
</dbReference>
<dbReference type="GO" id="GO:0005737">
    <property type="term" value="C:cytoplasm"/>
    <property type="evidence" value="ECO:0007669"/>
    <property type="project" value="UniProtKB-SubCell"/>
</dbReference>
<evidence type="ECO:0000259" key="14">
    <source>
        <dbReference type="Pfam" id="PF08245"/>
    </source>
</evidence>
<dbReference type="InterPro" id="IPR013221">
    <property type="entry name" value="Mur_ligase_cen"/>
</dbReference>
<gene>
    <name evidence="10" type="primary">murF</name>
    <name evidence="15" type="ORF">B0W47_03665</name>
    <name evidence="16" type="ORF">CDI09_11840</name>
</gene>
<dbReference type="GO" id="GO:0047480">
    <property type="term" value="F:UDP-N-acetylmuramoyl-tripeptide-D-alanyl-D-alanine ligase activity"/>
    <property type="evidence" value="ECO:0007669"/>
    <property type="project" value="UniProtKB-UniRule"/>
</dbReference>
<keyword evidence="2 10" id="KW-0436">Ligase</keyword>
<dbReference type="GO" id="GO:0005524">
    <property type="term" value="F:ATP binding"/>
    <property type="evidence" value="ECO:0007669"/>
    <property type="project" value="UniProtKB-UniRule"/>
</dbReference>
<evidence type="ECO:0000259" key="13">
    <source>
        <dbReference type="Pfam" id="PF02875"/>
    </source>
</evidence>
<keyword evidence="6 10" id="KW-0133">Cell shape</keyword>
<evidence type="ECO:0000256" key="5">
    <source>
        <dbReference type="ARBA" id="ARBA00022840"/>
    </source>
</evidence>
<evidence type="ECO:0000256" key="2">
    <source>
        <dbReference type="ARBA" id="ARBA00022598"/>
    </source>
</evidence>
<dbReference type="InterPro" id="IPR036565">
    <property type="entry name" value="Mur-like_cat_sf"/>
</dbReference>
<dbReference type="OrthoDB" id="9800958at2"/>
<keyword evidence="8 10" id="KW-0131">Cell cycle</keyword>
<reference evidence="16 18" key="3">
    <citation type="submission" date="2017-06" db="EMBL/GenBank/DDBJ databases">
        <title>A draft genome sequence of Komagataeibacter nataicola LMG 1536.</title>
        <authorList>
            <person name="Skraban J."/>
            <person name="Cleenwerck I."/>
            <person name="Vandamme P."/>
            <person name="Trcek J."/>
        </authorList>
    </citation>
    <scope>NUCLEOTIDE SEQUENCE [LARGE SCALE GENOMIC DNA]</scope>
    <source>
        <strain evidence="16 18">LMG 1536</strain>
    </source>
</reference>
<evidence type="ECO:0000256" key="11">
    <source>
        <dbReference type="RuleBase" id="RU004136"/>
    </source>
</evidence>
<dbReference type="GO" id="GO:0071555">
    <property type="term" value="P:cell wall organization"/>
    <property type="evidence" value="ECO:0007669"/>
    <property type="project" value="UniProtKB-KW"/>
</dbReference>
<keyword evidence="1 10" id="KW-0963">Cytoplasm</keyword>
<keyword evidence="5 10" id="KW-0067">ATP-binding</keyword>
<evidence type="ECO:0000256" key="9">
    <source>
        <dbReference type="ARBA" id="ARBA00023316"/>
    </source>
</evidence>
<dbReference type="PANTHER" id="PTHR43024">
    <property type="entry name" value="UDP-N-ACETYLMURAMOYL-TRIPEPTIDE--D-ALANYL-D-ALANINE LIGASE"/>
    <property type="match status" value="1"/>
</dbReference>
<dbReference type="KEGG" id="kna:B0W47_03665"/>
<dbReference type="Gene3D" id="3.40.1390.10">
    <property type="entry name" value="MurE/MurF, N-terminal domain"/>
    <property type="match status" value="1"/>
</dbReference>
<evidence type="ECO:0000256" key="1">
    <source>
        <dbReference type="ARBA" id="ARBA00022490"/>
    </source>
</evidence>
<dbReference type="Gene3D" id="3.40.1190.10">
    <property type="entry name" value="Mur-like, catalytic domain"/>
    <property type="match status" value="1"/>
</dbReference>
<dbReference type="PANTHER" id="PTHR43024:SF1">
    <property type="entry name" value="UDP-N-ACETYLMURAMOYL-TRIPEPTIDE--D-ALANYL-D-ALANINE LIGASE"/>
    <property type="match status" value="1"/>
</dbReference>
<accession>A0A9N7CFT2</accession>
<comment type="catalytic activity">
    <reaction evidence="10 11">
        <text>D-alanyl-D-alanine + UDP-N-acetyl-alpha-D-muramoyl-L-alanyl-gamma-D-glutamyl-meso-2,6-diaminopimelate + ATP = UDP-N-acetyl-alpha-D-muramoyl-L-alanyl-gamma-D-glutamyl-meso-2,6-diaminopimeloyl-D-alanyl-D-alanine + ADP + phosphate + H(+)</text>
        <dbReference type="Rhea" id="RHEA:28374"/>
        <dbReference type="ChEBI" id="CHEBI:15378"/>
        <dbReference type="ChEBI" id="CHEBI:30616"/>
        <dbReference type="ChEBI" id="CHEBI:43474"/>
        <dbReference type="ChEBI" id="CHEBI:57822"/>
        <dbReference type="ChEBI" id="CHEBI:61386"/>
        <dbReference type="ChEBI" id="CHEBI:83905"/>
        <dbReference type="ChEBI" id="CHEBI:456216"/>
        <dbReference type="EC" id="6.3.2.10"/>
    </reaction>
</comment>
<dbReference type="InterPro" id="IPR036615">
    <property type="entry name" value="Mur_ligase_C_dom_sf"/>
</dbReference>
<reference evidence="15" key="2">
    <citation type="submission" date="2017-02" db="EMBL/GenBank/DDBJ databases">
        <authorList>
            <person name="Zhang H."/>
        </authorList>
    </citation>
    <scope>NUCLEOTIDE SEQUENCE</scope>
    <source>
        <strain evidence="15">RZS01</strain>
    </source>
</reference>
<evidence type="ECO:0000313" key="15">
    <source>
        <dbReference type="EMBL" id="AQU86705.1"/>
    </source>
</evidence>
<dbReference type="Pfam" id="PF01225">
    <property type="entry name" value="Mur_ligase"/>
    <property type="match status" value="1"/>
</dbReference>
<dbReference type="EMBL" id="CP019875">
    <property type="protein sequence ID" value="AQU86705.1"/>
    <property type="molecule type" value="Genomic_DNA"/>
</dbReference>
<evidence type="ECO:0000259" key="12">
    <source>
        <dbReference type="Pfam" id="PF01225"/>
    </source>
</evidence>
<evidence type="ECO:0000256" key="4">
    <source>
        <dbReference type="ARBA" id="ARBA00022741"/>
    </source>
</evidence>
<sequence length="464" mass="47808">MTVLWSRADLEAATSGRFPPSSAVAIAGTGVSIDTRTLQPGDVFIALIGENSNGHAHAAAALAAGAAAVVAHESCGDDPRILMVDDTLAAMQGMARFARARFAGHMLAVTGSVGKTSVKDMLHAALSACGPTHCAVASYNNHWGVPLTLARLPAASAYCVCEIGMNHAGEIHPLAAMVRPDVAVVTTVASSHLGLMGSRDAIAREKAEILLGLPQGNGTGIVPADVTGAEYFRRIAELMKARLLWAGHTPDCAVQATDVISDTQGSGFYLHLPEWQGVARVNAPGRHMADNALLALAAAHAAGADMGRAVAGLATFRPGAGRGAIAKVMHDNVALLDESYNASPASVRAALDLLGLVATGRRIAVLGDMLELGAFARHEHASLLPAVRANADAVFCCGPNMKILFDSLPPALRGAWTPDSSTLAPLVRTALRAGDTVMIKGSLGSRMRHVVAALKADDARVGPA</sequence>
<keyword evidence="7 10" id="KW-0573">Peptidoglycan synthesis</keyword>
<organism evidence="15 17">
    <name type="scientific">Komagataeibacter nataicola</name>
    <dbReference type="NCBI Taxonomy" id="265960"/>
    <lineage>
        <taxon>Bacteria</taxon>
        <taxon>Pseudomonadati</taxon>
        <taxon>Pseudomonadota</taxon>
        <taxon>Alphaproteobacteria</taxon>
        <taxon>Acetobacterales</taxon>
        <taxon>Acetobacteraceae</taxon>
        <taxon>Komagataeibacter</taxon>
    </lineage>
</organism>